<feature type="region of interest" description="Disordered" evidence="1">
    <location>
        <begin position="36"/>
        <end position="81"/>
    </location>
</feature>
<feature type="compositionally biased region" description="Basic and acidic residues" evidence="1">
    <location>
        <begin position="57"/>
        <end position="73"/>
    </location>
</feature>
<gene>
    <name evidence="5" type="ORF">NSK_002313</name>
</gene>
<feature type="region of interest" description="Disordered" evidence="1">
    <location>
        <begin position="1081"/>
        <end position="1141"/>
    </location>
</feature>
<dbReference type="InterPro" id="IPR007214">
    <property type="entry name" value="YbaK/aa-tRNA-synth-assoc-dom"/>
</dbReference>
<evidence type="ECO:0000259" key="2">
    <source>
        <dbReference type="Pfam" id="PF01612"/>
    </source>
</evidence>
<dbReference type="SUPFAM" id="SSF55826">
    <property type="entry name" value="YbaK/ProRS associated domain"/>
    <property type="match status" value="1"/>
</dbReference>
<feature type="domain" description="3'-5' exonuclease" evidence="2">
    <location>
        <begin position="934"/>
        <end position="1059"/>
    </location>
</feature>
<evidence type="ECO:0000256" key="1">
    <source>
        <dbReference type="SAM" id="MobiDB-lite"/>
    </source>
</evidence>
<feature type="compositionally biased region" description="Basic and acidic residues" evidence="1">
    <location>
        <begin position="790"/>
        <end position="816"/>
    </location>
</feature>
<dbReference type="OrthoDB" id="47557at2759"/>
<feature type="compositionally biased region" description="Basic and acidic residues" evidence="1">
    <location>
        <begin position="589"/>
        <end position="623"/>
    </location>
</feature>
<dbReference type="InterPro" id="IPR002782">
    <property type="entry name" value="Mut7-C_RNAse_dom"/>
</dbReference>
<dbReference type="InterPro" id="IPR036754">
    <property type="entry name" value="YbaK/aa-tRNA-synt-asso_dom_sf"/>
</dbReference>
<evidence type="ECO:0000259" key="3">
    <source>
        <dbReference type="Pfam" id="PF01927"/>
    </source>
</evidence>
<evidence type="ECO:0000259" key="4">
    <source>
        <dbReference type="Pfam" id="PF04073"/>
    </source>
</evidence>
<dbReference type="Pfam" id="PF01612">
    <property type="entry name" value="DNA_pol_A_exo1"/>
    <property type="match status" value="1"/>
</dbReference>
<feature type="compositionally biased region" description="Basic and acidic residues" evidence="1">
    <location>
        <begin position="879"/>
        <end position="888"/>
    </location>
</feature>
<organism evidence="5 6">
    <name type="scientific">Nannochloropsis salina CCMP1776</name>
    <dbReference type="NCBI Taxonomy" id="1027361"/>
    <lineage>
        <taxon>Eukaryota</taxon>
        <taxon>Sar</taxon>
        <taxon>Stramenopiles</taxon>
        <taxon>Ochrophyta</taxon>
        <taxon>Eustigmatophyceae</taxon>
        <taxon>Eustigmatales</taxon>
        <taxon>Monodopsidaceae</taxon>
        <taxon>Microchloropsis</taxon>
        <taxon>Microchloropsis salina</taxon>
    </lineage>
</organism>
<feature type="compositionally biased region" description="Basic and acidic residues" evidence="1">
    <location>
        <begin position="700"/>
        <end position="730"/>
    </location>
</feature>
<dbReference type="Pfam" id="PF04073">
    <property type="entry name" value="tRNA_edit"/>
    <property type="match status" value="1"/>
</dbReference>
<accession>A0A4D9DDI8</accession>
<keyword evidence="6" id="KW-1185">Reference proteome</keyword>
<sequence>MAAEEVVWHDHQGAGVDVDKVGVYTTDKDQCFHLAVSEQSDNSEGLRTRRRRRRIYKKEEPKTTGDEREDKAAGSHATPALSAAETYDFEHSCVKGATGWKEADCDKADNQVHATHPWIPRDNAVEVLRDGSGEGDCIDDDQLPAIHPSTQITGASEPSEARILQSSAFLASTPELQLEKCKHLILNALVPKARVLGSQSVTQGEKWDLTFRLERLFTYGVKASQCRRTRSHRNEEAGWLLKESVDRAIWDALGTIATDKQQPPKAHEEEKKKKKSKNKKKDKKLTASRQSGSDATMVSALTHVLAHTLAQDLDAALASRVSVLGLICLVERGLTPMFLSLWLNAVRASGCLNALFAASELPDSNPQEITPLPGHEDCQVIAACLNRSLSDIFRGHTRAVKAKCIVTFLDVLSPALPFLPILRDPVSQLYVQRLLNGLGGVAEAKAGGALGAYLRGPLSLHAHFFRLVLLSTPPDVALDILKRYQAQHGAVALQSMGMTEALLQVVMARGLYRFAYLAALDMNVLDTYPVIERVYREERIKQLVTRGKWQFAVLMLDQLRQRTARKWREGQRCGGREQRRGTSGVKMRTKTERRDGEGGDGSCREAVLERSKDSAGVDRREGTNGEEGAGEAEADPLVRRLGATLVKALLLQPGHLAHAARLRQLYDLEGEIPAPSPSALAEEAAVEQERYLNFPGAVQGRREAGMPAGRRKDEKGADGKRWETGREARSERAQMNVDRIYVVHDLESLQFATSTLSGVRMGAEAAWREGYPEVVGMDVEWRPALYGRYGDEREEAPRQEEAEADRSEERPHHGSEGEGEGVEEQEGGAVDAGERVGAAVAAQTEERQARTSTTTPGVASRDVDFVLGGSRGLGMGRSKRSEKQDERASILQLATRDQAFIFDLWSLAGRSPRAPAESHADGSRGGSTLRAGLDACLGPLFENACVLKLGFGLGGDLDVLRRSWPQVKAFQTLVGALDVGDLRTGSAGVVSTRPGSRAGGRGVGEGQAKGLSAVCRQWLGKDLNKAEQVSDWDARPLSASQVKYAAMDAWVLTAIFDEFCRRGSEQARREWVGRRRTFHGRKKRWMREEKEGERESEGEGQGAGTCVVKAVGGPVSGGGAAEDGMDGGHGDSSHRTSHGSDSPIETYVLEAYSSGHVPHMASTPTFPPIAFFDEDTSDPGILPADFPQALRTKSVALMVTGNLSVSTSQTKASRRTDPAKEMEEDGVVGGERGDGATGGQRPQEVTSTPLLVVAPATAKVNFSRLAAWLGLPRAALRLATADECLSVLAFPPGSIPPVGHRTPARLVLDQSLCPHPPPSFTLAPVDTLSPASPHAMPRLLCGAGAPNKVFICRPEELLGLGGANAVVAPVCSSSSTGSASSPFAPLNPLSGLPSAVCGALTGSTEGKEKGPRLAPGDKETREALTFLVDSMLGRLSKWLRVLGVDVEFHDFHLPSILSHKAATHTSTSIRPAPPGTPPPILLRAHQSKRVVLTRDRRLVESRHNALLGVYTYLVQGNDTRQQLEQVVESFEIQLDVEELMSRCSGCNAKGYVALSKEEIEARQDIPERVKRNVDTFWTCVNEECEKIYWKGEMWNKASSKFGRMIAEMTGRTERLRGPEAFDRMGERGEEEEEEEEEGEEEEEEEEEVEEVEEQCEA</sequence>
<dbReference type="InterPro" id="IPR002562">
    <property type="entry name" value="3'-5'_exonuclease_dom"/>
</dbReference>
<feature type="compositionally biased region" description="Basic and acidic residues" evidence="1">
    <location>
        <begin position="567"/>
        <end position="580"/>
    </location>
</feature>
<dbReference type="SUPFAM" id="SSF53098">
    <property type="entry name" value="Ribonuclease H-like"/>
    <property type="match status" value="1"/>
</dbReference>
<evidence type="ECO:0000313" key="5">
    <source>
        <dbReference type="EMBL" id="TFJ86659.1"/>
    </source>
</evidence>
<dbReference type="InterPro" id="IPR012337">
    <property type="entry name" value="RNaseH-like_sf"/>
</dbReference>
<feature type="region of interest" description="Disordered" evidence="1">
    <location>
        <begin position="1613"/>
        <end position="1657"/>
    </location>
</feature>
<feature type="region of interest" description="Disordered" evidence="1">
    <location>
        <begin position="697"/>
        <end position="730"/>
    </location>
</feature>
<dbReference type="EMBL" id="SDOX01000008">
    <property type="protein sequence ID" value="TFJ86659.1"/>
    <property type="molecule type" value="Genomic_DNA"/>
</dbReference>
<protein>
    <recommendedName>
        <fullName evidence="7">3'-5' exonuclease domain-containing protein</fullName>
    </recommendedName>
</protein>
<comment type="caution">
    <text evidence="5">The sequence shown here is derived from an EMBL/GenBank/DDBJ whole genome shotgun (WGS) entry which is preliminary data.</text>
</comment>
<dbReference type="PANTHER" id="PTHR47765">
    <property type="entry name" value="3'-5' EXONUCLEASE DOMAIN-CONTAINING PROTEIN"/>
    <property type="match status" value="1"/>
</dbReference>
<dbReference type="Gene3D" id="3.30.420.10">
    <property type="entry name" value="Ribonuclease H-like superfamily/Ribonuclease H"/>
    <property type="match status" value="1"/>
</dbReference>
<feature type="compositionally biased region" description="Acidic residues" evidence="1">
    <location>
        <begin position="817"/>
        <end position="826"/>
    </location>
</feature>
<dbReference type="GO" id="GO:0008408">
    <property type="term" value="F:3'-5' exonuclease activity"/>
    <property type="evidence" value="ECO:0007669"/>
    <property type="project" value="InterPro"/>
</dbReference>
<dbReference type="InterPro" id="IPR036397">
    <property type="entry name" value="RNaseH_sf"/>
</dbReference>
<proteinExistence type="predicted"/>
<feature type="compositionally biased region" description="Gly residues" evidence="1">
    <location>
        <begin position="1227"/>
        <end position="1238"/>
    </location>
</feature>
<feature type="compositionally biased region" description="Acidic residues" evidence="1">
    <location>
        <begin position="1628"/>
        <end position="1657"/>
    </location>
</feature>
<feature type="compositionally biased region" description="Basic and acidic residues" evidence="1">
    <location>
        <begin position="1613"/>
        <end position="1627"/>
    </location>
</feature>
<dbReference type="GO" id="GO:0003676">
    <property type="term" value="F:nucleic acid binding"/>
    <property type="evidence" value="ECO:0007669"/>
    <property type="project" value="InterPro"/>
</dbReference>
<feature type="region of interest" description="Disordered" evidence="1">
    <location>
        <begin position="790"/>
        <end position="888"/>
    </location>
</feature>
<feature type="compositionally biased region" description="Basic residues" evidence="1">
    <location>
        <begin position="272"/>
        <end position="283"/>
    </location>
</feature>
<dbReference type="Gene3D" id="3.90.960.10">
    <property type="entry name" value="YbaK/aminoacyl-tRNA synthetase-associated domain"/>
    <property type="match status" value="1"/>
</dbReference>
<name>A0A4D9DDI8_9STRA</name>
<feature type="compositionally biased region" description="Basic and acidic residues" evidence="1">
    <location>
        <begin position="1086"/>
        <end position="1097"/>
    </location>
</feature>
<feature type="domain" description="Mut7-C RNAse" evidence="3">
    <location>
        <begin position="1426"/>
        <end position="1599"/>
    </location>
</feature>
<dbReference type="PANTHER" id="PTHR47765:SF2">
    <property type="entry name" value="EXONUCLEASE MUT-7 HOMOLOG"/>
    <property type="match status" value="1"/>
</dbReference>
<dbReference type="Pfam" id="PF01927">
    <property type="entry name" value="Mut7-C"/>
    <property type="match status" value="1"/>
</dbReference>
<feature type="domain" description="YbaK/aminoacyl-tRNA synthetase-associated" evidence="4">
    <location>
        <begin position="1248"/>
        <end position="1316"/>
    </location>
</feature>
<dbReference type="GO" id="GO:0002161">
    <property type="term" value="F:aminoacyl-tRNA deacylase activity"/>
    <property type="evidence" value="ECO:0007669"/>
    <property type="project" value="InterPro"/>
</dbReference>
<dbReference type="Proteomes" id="UP000355283">
    <property type="component" value="Unassembled WGS sequence"/>
</dbReference>
<dbReference type="InterPro" id="IPR052408">
    <property type="entry name" value="Exonuclease_MUT-7-like"/>
</dbReference>
<evidence type="ECO:0008006" key="7">
    <source>
        <dbReference type="Google" id="ProtNLM"/>
    </source>
</evidence>
<feature type="region of interest" description="Disordered" evidence="1">
    <location>
        <begin position="259"/>
        <end position="292"/>
    </location>
</feature>
<feature type="region of interest" description="Disordered" evidence="1">
    <location>
        <begin position="567"/>
        <end position="635"/>
    </location>
</feature>
<reference evidence="5 6" key="1">
    <citation type="submission" date="2019-01" db="EMBL/GenBank/DDBJ databases">
        <title>Nuclear Genome Assembly of the Microalgal Biofuel strain Nannochloropsis salina CCMP1776.</title>
        <authorList>
            <person name="Hovde B."/>
        </authorList>
    </citation>
    <scope>NUCLEOTIDE SEQUENCE [LARGE SCALE GENOMIC DNA]</scope>
    <source>
        <strain evidence="5 6">CCMP1776</strain>
    </source>
</reference>
<evidence type="ECO:0000313" key="6">
    <source>
        <dbReference type="Proteomes" id="UP000355283"/>
    </source>
</evidence>
<feature type="region of interest" description="Disordered" evidence="1">
    <location>
        <begin position="1207"/>
        <end position="1244"/>
    </location>
</feature>